<evidence type="ECO:0000313" key="2">
    <source>
        <dbReference type="Proteomes" id="UP000178419"/>
    </source>
</evidence>
<protein>
    <submittedName>
        <fullName evidence="1">Uncharacterized protein</fullName>
    </submittedName>
</protein>
<name>A0A1F7Y075_9BACT</name>
<proteinExistence type="predicted"/>
<accession>A0A1F7Y075</accession>
<gene>
    <name evidence="1" type="ORF">A2714_04335</name>
</gene>
<comment type="caution">
    <text evidence="1">The sequence shown here is derived from an EMBL/GenBank/DDBJ whole genome shotgun (WGS) entry which is preliminary data.</text>
</comment>
<dbReference type="AlphaFoldDB" id="A0A1F7Y075"/>
<evidence type="ECO:0000313" key="1">
    <source>
        <dbReference type="EMBL" id="OGM19935.1"/>
    </source>
</evidence>
<reference evidence="1 2" key="1">
    <citation type="journal article" date="2016" name="Nat. Commun.">
        <title>Thousands of microbial genomes shed light on interconnected biogeochemical processes in an aquifer system.</title>
        <authorList>
            <person name="Anantharaman K."/>
            <person name="Brown C.T."/>
            <person name="Hug L.A."/>
            <person name="Sharon I."/>
            <person name="Castelle C.J."/>
            <person name="Probst A.J."/>
            <person name="Thomas B.C."/>
            <person name="Singh A."/>
            <person name="Wilkins M.J."/>
            <person name="Karaoz U."/>
            <person name="Brodie E.L."/>
            <person name="Williams K.H."/>
            <person name="Hubbard S.S."/>
            <person name="Banfield J.F."/>
        </authorList>
    </citation>
    <scope>NUCLEOTIDE SEQUENCE [LARGE SCALE GENOMIC DNA]</scope>
</reference>
<organism evidence="1 2">
    <name type="scientific">Candidatus Woesebacteria bacterium RIFCSPHIGHO2_01_FULL_38_9</name>
    <dbReference type="NCBI Taxonomy" id="1802492"/>
    <lineage>
        <taxon>Bacteria</taxon>
        <taxon>Candidatus Woeseibacteriota</taxon>
    </lineage>
</organism>
<sequence length="242" mass="27360">MKQILALIIISLLFFSGPVSTYASLLVVEDNGEIIWNVLSEETSVDLGIPRHSYIEVKRAAETQPPQSSVVKLTRENDKVSLVVSSDSETRELDVTNWNETLVEIEERPETQRLTIGMKDNKFKLQQRGISALTDFPVSVDSKKAQLSVQTTTGEKFISIFPYQATEAALRTKIVNRLESTQIEIIEKESKLQYLIHAQKVFNFFDVYEYVIPITTYISASTGEVLGLEGPGWLKYISFLFT</sequence>
<dbReference type="EMBL" id="MGGE01000058">
    <property type="protein sequence ID" value="OGM19935.1"/>
    <property type="molecule type" value="Genomic_DNA"/>
</dbReference>
<dbReference type="Proteomes" id="UP000178419">
    <property type="component" value="Unassembled WGS sequence"/>
</dbReference>